<dbReference type="KEGG" id="cans:GP473_07680"/>
<evidence type="ECO:0000313" key="3">
    <source>
        <dbReference type="Proteomes" id="UP000515275"/>
    </source>
</evidence>
<keyword evidence="3" id="KW-1185">Reference proteome</keyword>
<organism evidence="2 3">
    <name type="scientific">Corynebacterium anserum</name>
    <dbReference type="NCBI Taxonomy" id="2684406"/>
    <lineage>
        <taxon>Bacteria</taxon>
        <taxon>Bacillati</taxon>
        <taxon>Actinomycetota</taxon>
        <taxon>Actinomycetes</taxon>
        <taxon>Mycobacteriales</taxon>
        <taxon>Corynebacteriaceae</taxon>
        <taxon>Corynebacterium</taxon>
    </lineage>
</organism>
<name>A0A7G7YPY2_9CORY</name>
<dbReference type="Proteomes" id="UP000515275">
    <property type="component" value="Chromosome"/>
</dbReference>
<dbReference type="AlphaFoldDB" id="A0A7G7YPY2"/>
<dbReference type="RefSeq" id="WP_186276806.1">
    <property type="nucleotide sequence ID" value="NZ_CP046883.1"/>
</dbReference>
<evidence type="ECO:0000313" key="2">
    <source>
        <dbReference type="EMBL" id="QNH96552.1"/>
    </source>
</evidence>
<feature type="compositionally biased region" description="Basic and acidic residues" evidence="1">
    <location>
        <begin position="271"/>
        <end position="283"/>
    </location>
</feature>
<proteinExistence type="predicted"/>
<reference evidence="2 3" key="1">
    <citation type="submission" date="2019-12" db="EMBL/GenBank/DDBJ databases">
        <title>Corynebacterium sp. nov., isolated from feces of the Anser Albifrons in China.</title>
        <authorList>
            <person name="Liu Q."/>
        </authorList>
    </citation>
    <scope>NUCLEOTIDE SEQUENCE [LARGE SCALE GENOMIC DNA]</scope>
    <source>
        <strain evidence="2 3">23H37-10</strain>
    </source>
</reference>
<accession>A0A7G7YPY2</accession>
<sequence>MNNSVEAAPLPQSMQPEDCNDLPGKEPLGPLAAAVALQESGILVHAMTVTDLSSGYCVTGVNPDVKDPFLAGEGEPTFRGSLIGLKQLEMLRELVLDVLDHRKVHPEWAQMDTPIPRNDFPWGVGMPEPDVVVAGAHAEILADYLCCVGVRARKIDADRALWIAHDLEEARQKIARWEHDDQADESKPHWKSRWLRSPQGHVVHTSPLKLAAAIGAVMLFAIGGVSVISVLRDTDAQSVVAGDQGRGSVEEKNAGENAELITEPGQEPGDTEDRATEGARDRPAQPNQTATPEPPWREHHIQGQEMRPASMNRADVPVRMELQGWRRIGATADREEFMSADPGMRVLVSAKKTPLNSQEQLDAAVLKAIDNAEGVRVAGRSPVSYEEAYPESTTLWHVRLVEGHQVSIGCQFREVTGPRLEKCDQAADIAGPDLKTKR</sequence>
<dbReference type="EMBL" id="CP046883">
    <property type="protein sequence ID" value="QNH96552.1"/>
    <property type="molecule type" value="Genomic_DNA"/>
</dbReference>
<dbReference type="NCBIfam" id="TIGR03931">
    <property type="entry name" value="T7SS_Rv3446c"/>
    <property type="match status" value="1"/>
</dbReference>
<feature type="region of interest" description="Disordered" evidence="1">
    <location>
        <begin position="239"/>
        <end position="298"/>
    </location>
</feature>
<evidence type="ECO:0000256" key="1">
    <source>
        <dbReference type="SAM" id="MobiDB-lite"/>
    </source>
</evidence>
<feature type="region of interest" description="Disordered" evidence="1">
    <location>
        <begin position="1"/>
        <end position="26"/>
    </location>
</feature>
<protein>
    <submittedName>
        <fullName evidence="2">Type VII secretion-associated protein</fullName>
    </submittedName>
</protein>
<dbReference type="InterPro" id="IPR023840">
    <property type="entry name" value="T7SS_Rv3446c"/>
</dbReference>
<gene>
    <name evidence="2" type="ORF">GP473_07680</name>
</gene>